<reference evidence="2" key="1">
    <citation type="submission" date="2022-11" db="UniProtKB">
        <authorList>
            <consortium name="WormBaseParasite"/>
        </authorList>
    </citation>
    <scope>IDENTIFICATION</scope>
</reference>
<sequence length="424" mass="49375">MLLFQLTDHYGKLGGCENVTMHCEFTKEFFACYWDALMKMADIDQAPPLNLEEHEHHGKTNNGFDFIARSLFAVCESRIGLHVNQKFVFNGKDLDDEQQIHCRTEFMLILLFVSICFAGQKDKCPFVALKEPRARLVHACFNKLFKDIYYGDDEDFKNYVFDDNKDHKDFLQKSLLKKNQELENSTNIVTQTESEYNNLSNKYESLIGLNNNYQNEQDVYKEEMSNVMNENAGYKADIEKHEKDIDKLQRSEEELEEENQTLQNTFSVQSKLVSIVKDLRGLHFIKTDIEAELNGLKIFFDETNDFVGSKLKDLQSVVNDYADERHHNISLTKQLEMLQDEQNEKERSQTPSLHDEGIFGQTPEVVGRSNFLNRPVHQSSSLFAKLLWFVIFPLLLFAIHMSVWGAVIPLWVRLEVHHDQLPPQ</sequence>
<dbReference type="WBParaSite" id="PS1159_v2.g17861.t1">
    <property type="protein sequence ID" value="PS1159_v2.g17861.t1"/>
    <property type="gene ID" value="PS1159_v2.g17861"/>
</dbReference>
<proteinExistence type="predicted"/>
<name>A0AC35FJ68_9BILA</name>
<evidence type="ECO:0000313" key="1">
    <source>
        <dbReference type="Proteomes" id="UP000887580"/>
    </source>
</evidence>
<protein>
    <submittedName>
        <fullName evidence="2">Uncharacterized protein</fullName>
    </submittedName>
</protein>
<accession>A0AC35FJ68</accession>
<dbReference type="Proteomes" id="UP000887580">
    <property type="component" value="Unplaced"/>
</dbReference>
<evidence type="ECO:0000313" key="2">
    <source>
        <dbReference type="WBParaSite" id="PS1159_v2.g17861.t1"/>
    </source>
</evidence>
<organism evidence="1 2">
    <name type="scientific">Panagrolaimus sp. PS1159</name>
    <dbReference type="NCBI Taxonomy" id="55785"/>
    <lineage>
        <taxon>Eukaryota</taxon>
        <taxon>Metazoa</taxon>
        <taxon>Ecdysozoa</taxon>
        <taxon>Nematoda</taxon>
        <taxon>Chromadorea</taxon>
        <taxon>Rhabditida</taxon>
        <taxon>Tylenchina</taxon>
        <taxon>Panagrolaimomorpha</taxon>
        <taxon>Panagrolaimoidea</taxon>
        <taxon>Panagrolaimidae</taxon>
        <taxon>Panagrolaimus</taxon>
    </lineage>
</organism>